<proteinExistence type="predicted"/>
<accession>A0A644UCN8</accession>
<protein>
    <submittedName>
        <fullName evidence="1">Uncharacterized protein</fullName>
    </submittedName>
</protein>
<sequence length="53" mass="6282">MQALKGRFSFLGKPLFDVLEITWRLWHLKEATKALKHKNTQKNFISVLKNLKN</sequence>
<comment type="caution">
    <text evidence="1">The sequence shown here is derived from an EMBL/GenBank/DDBJ whole genome shotgun (WGS) entry which is preliminary data.</text>
</comment>
<reference evidence="1" key="1">
    <citation type="submission" date="2019-08" db="EMBL/GenBank/DDBJ databases">
        <authorList>
            <person name="Kucharzyk K."/>
            <person name="Murdoch R.W."/>
            <person name="Higgins S."/>
            <person name="Loffler F."/>
        </authorList>
    </citation>
    <scope>NUCLEOTIDE SEQUENCE</scope>
</reference>
<evidence type="ECO:0000313" key="1">
    <source>
        <dbReference type="EMBL" id="MPL76766.1"/>
    </source>
</evidence>
<dbReference type="AlphaFoldDB" id="A0A644UCN8"/>
<organism evidence="1">
    <name type="scientific">bioreactor metagenome</name>
    <dbReference type="NCBI Taxonomy" id="1076179"/>
    <lineage>
        <taxon>unclassified sequences</taxon>
        <taxon>metagenomes</taxon>
        <taxon>ecological metagenomes</taxon>
    </lineage>
</organism>
<gene>
    <name evidence="1" type="ORF">SDC9_22614</name>
</gene>
<name>A0A644UCN8_9ZZZZ</name>
<dbReference type="EMBL" id="VSSQ01000100">
    <property type="protein sequence ID" value="MPL76766.1"/>
    <property type="molecule type" value="Genomic_DNA"/>
</dbReference>